<organism evidence="3 4">
    <name type="scientific">Vibrio gazogenes DSM 21264 = NBRC 103151</name>
    <dbReference type="NCBI Taxonomy" id="1123492"/>
    <lineage>
        <taxon>Bacteria</taxon>
        <taxon>Pseudomonadati</taxon>
        <taxon>Pseudomonadota</taxon>
        <taxon>Gammaproteobacteria</taxon>
        <taxon>Vibrionales</taxon>
        <taxon>Vibrionaceae</taxon>
        <taxon>Vibrio</taxon>
    </lineage>
</organism>
<dbReference type="AlphaFoldDB" id="A0A1M4TUC2"/>
<dbReference type="EMBL" id="FQUH01000001">
    <property type="protein sequence ID" value="SHE48052.1"/>
    <property type="molecule type" value="Genomic_DNA"/>
</dbReference>
<sequence length="285" mass="32883">MNDRTHDVSQPAHQSSANCPLSERITRHYASLTDNNRRLADYLQLNPEKVLMLSTSEIAEACQVSKASVSRFIRKLGYEDHLALRQELMIERDNGQPVMMTTLDDSEFNHELRALEKLWEQLTQQEHHALIEKLATAKRIKIIGYRNSYPLAMHFRQQLMQCRTRVELLPLPGQTIGEDLASIEDDDFTIVIGIRRRVANFEKIMSFLASRDSLLITDQSGQKYAQQAGHYFICYMNNELPLDSYTVPMSLISHLVNQTFLHLKSKSTQVSRKISMNYAQLNELE</sequence>
<feature type="region of interest" description="Disordered" evidence="1">
    <location>
        <begin position="1"/>
        <end position="20"/>
    </location>
</feature>
<dbReference type="GO" id="GO:1901135">
    <property type="term" value="P:carbohydrate derivative metabolic process"/>
    <property type="evidence" value="ECO:0007669"/>
    <property type="project" value="InterPro"/>
</dbReference>
<dbReference type="PANTHER" id="PTHR30514">
    <property type="entry name" value="GLUCOKINASE"/>
    <property type="match status" value="1"/>
</dbReference>
<dbReference type="InterPro" id="IPR047640">
    <property type="entry name" value="RpiR-like"/>
</dbReference>
<dbReference type="Pfam" id="PF01418">
    <property type="entry name" value="HTH_6"/>
    <property type="match status" value="1"/>
</dbReference>
<dbReference type="InterPro" id="IPR036388">
    <property type="entry name" value="WH-like_DNA-bd_sf"/>
</dbReference>
<evidence type="ECO:0000256" key="1">
    <source>
        <dbReference type="SAM" id="MobiDB-lite"/>
    </source>
</evidence>
<gene>
    <name evidence="3" type="ORF">SAMN02745781_00394</name>
</gene>
<dbReference type="Proteomes" id="UP000184159">
    <property type="component" value="Unassembled WGS sequence"/>
</dbReference>
<dbReference type="GO" id="GO:0003677">
    <property type="term" value="F:DNA binding"/>
    <property type="evidence" value="ECO:0007669"/>
    <property type="project" value="InterPro"/>
</dbReference>
<dbReference type="GO" id="GO:0097367">
    <property type="term" value="F:carbohydrate derivative binding"/>
    <property type="evidence" value="ECO:0007669"/>
    <property type="project" value="InterPro"/>
</dbReference>
<evidence type="ECO:0000259" key="2">
    <source>
        <dbReference type="PROSITE" id="PS51071"/>
    </source>
</evidence>
<dbReference type="InterPro" id="IPR000281">
    <property type="entry name" value="HTH_RpiR"/>
</dbReference>
<evidence type="ECO:0000313" key="3">
    <source>
        <dbReference type="EMBL" id="SHE48052.1"/>
    </source>
</evidence>
<accession>A0A1M4TUC2</accession>
<dbReference type="Gene3D" id="3.40.50.10490">
    <property type="entry name" value="Glucose-6-phosphate isomerase like protein, domain 1"/>
    <property type="match status" value="1"/>
</dbReference>
<dbReference type="InterPro" id="IPR009057">
    <property type="entry name" value="Homeodomain-like_sf"/>
</dbReference>
<dbReference type="RefSeq" id="WP_072954865.1">
    <property type="nucleotide sequence ID" value="NZ_FQUH01000001.1"/>
</dbReference>
<feature type="domain" description="HTH rpiR-type" evidence="2">
    <location>
        <begin position="19"/>
        <end position="95"/>
    </location>
</feature>
<evidence type="ECO:0000313" key="4">
    <source>
        <dbReference type="Proteomes" id="UP000184159"/>
    </source>
</evidence>
<keyword evidence="4" id="KW-1185">Reference proteome</keyword>
<dbReference type="Gene3D" id="1.10.10.10">
    <property type="entry name" value="Winged helix-like DNA-binding domain superfamily/Winged helix DNA-binding domain"/>
    <property type="match status" value="1"/>
</dbReference>
<dbReference type="GO" id="GO:0003700">
    <property type="term" value="F:DNA-binding transcription factor activity"/>
    <property type="evidence" value="ECO:0007669"/>
    <property type="project" value="InterPro"/>
</dbReference>
<dbReference type="InterPro" id="IPR046348">
    <property type="entry name" value="SIS_dom_sf"/>
</dbReference>
<proteinExistence type="predicted"/>
<name>A0A1M4TUC2_VIBGA</name>
<dbReference type="SUPFAM" id="SSF53697">
    <property type="entry name" value="SIS domain"/>
    <property type="match status" value="1"/>
</dbReference>
<protein>
    <submittedName>
        <fullName evidence="3">Transcriptional regulator, RpiR family</fullName>
    </submittedName>
</protein>
<dbReference type="InterPro" id="IPR001347">
    <property type="entry name" value="SIS_dom"/>
</dbReference>
<dbReference type="SUPFAM" id="SSF46689">
    <property type="entry name" value="Homeodomain-like"/>
    <property type="match status" value="1"/>
</dbReference>
<dbReference type="PANTHER" id="PTHR30514:SF18">
    <property type="entry name" value="RPIR-FAMILY TRANSCRIPTIONAL REGULATOR"/>
    <property type="match status" value="1"/>
</dbReference>
<reference evidence="4" key="1">
    <citation type="submission" date="2016-11" db="EMBL/GenBank/DDBJ databases">
        <authorList>
            <person name="Varghese N."/>
            <person name="Submissions S."/>
        </authorList>
    </citation>
    <scope>NUCLEOTIDE SEQUENCE [LARGE SCALE GENOMIC DNA]</scope>
    <source>
        <strain evidence="4">DSM 21264</strain>
    </source>
</reference>
<dbReference type="PROSITE" id="PS51071">
    <property type="entry name" value="HTH_RPIR"/>
    <property type="match status" value="1"/>
</dbReference>
<dbReference type="Pfam" id="PF01380">
    <property type="entry name" value="SIS"/>
    <property type="match status" value="1"/>
</dbReference>